<evidence type="ECO:0000313" key="3">
    <source>
        <dbReference type="Proteomes" id="UP001456224"/>
    </source>
</evidence>
<feature type="transmembrane region" description="Helical" evidence="1">
    <location>
        <begin position="25"/>
        <end position="44"/>
    </location>
</feature>
<sequence>MSDTINDIQYDAKFSINYHRKRESFYRILDASSKAMSLIALASIGFDANLFTMTAAIVSGVFTIATIVVDCPGMASKHGSLASRFNAILSQAVLVEGAAEEVRRLRHEFHVVEADEPPQLRGLAQLCQDEQDAAEGKDVKPECLSMKRRILAQLGFGQRAIDFCPPGSTA</sequence>
<dbReference type="EMBL" id="CP148753">
    <property type="protein sequence ID" value="WXR76564.1"/>
    <property type="molecule type" value="Genomic_DNA"/>
</dbReference>
<dbReference type="RefSeq" id="WP_338881527.1">
    <property type="nucleotide sequence ID" value="NZ_CP148753.1"/>
</dbReference>
<organism evidence="2 3">
    <name type="scientific">Achromobacter veterisilvae</name>
    <dbReference type="NCBI Taxonomy" id="2069367"/>
    <lineage>
        <taxon>Bacteria</taxon>
        <taxon>Pseudomonadati</taxon>
        <taxon>Pseudomonadota</taxon>
        <taxon>Betaproteobacteria</taxon>
        <taxon>Burkholderiales</taxon>
        <taxon>Alcaligenaceae</taxon>
        <taxon>Achromobacter</taxon>
    </lineage>
</organism>
<dbReference type="Proteomes" id="UP001456224">
    <property type="component" value="Chromosome"/>
</dbReference>
<protein>
    <recommendedName>
        <fullName evidence="4">SMODS and SLOG-associating 2TM effector domain-containing protein</fullName>
    </recommendedName>
</protein>
<evidence type="ECO:0008006" key="4">
    <source>
        <dbReference type="Google" id="ProtNLM"/>
    </source>
</evidence>
<reference evidence="2 3" key="1">
    <citation type="submission" date="2024-03" db="EMBL/GenBank/DDBJ databases">
        <title>Reference genomes for the five species model microbial community.</title>
        <authorList>
            <person name="Padfield D."/>
        </authorList>
    </citation>
    <scope>NUCLEOTIDE SEQUENCE [LARGE SCALE GENOMIC DNA]</scope>
    <source>
        <strain evidence="2 3">AB1</strain>
    </source>
</reference>
<keyword evidence="1" id="KW-0472">Membrane</keyword>
<keyword evidence="1" id="KW-0812">Transmembrane</keyword>
<proteinExistence type="predicted"/>
<accession>A0ABZ2SB69</accession>
<evidence type="ECO:0000313" key="2">
    <source>
        <dbReference type="EMBL" id="WXR76564.1"/>
    </source>
</evidence>
<feature type="transmembrane region" description="Helical" evidence="1">
    <location>
        <begin position="50"/>
        <end position="69"/>
    </location>
</feature>
<evidence type="ECO:0000256" key="1">
    <source>
        <dbReference type="SAM" id="Phobius"/>
    </source>
</evidence>
<keyword evidence="3" id="KW-1185">Reference proteome</keyword>
<gene>
    <name evidence="2" type="ORF">WHX56_14035</name>
</gene>
<keyword evidence="1" id="KW-1133">Transmembrane helix</keyword>
<name>A0ABZ2SB69_9BURK</name>